<accession>A0A401ZRQ1</accession>
<name>A0A401ZRQ1_9CHLR</name>
<evidence type="ECO:0000313" key="1">
    <source>
        <dbReference type="EMBL" id="GCE09523.1"/>
    </source>
</evidence>
<comment type="caution">
    <text evidence="1">The sequence shown here is derived from an EMBL/GenBank/DDBJ whole genome shotgun (WGS) entry which is preliminary data.</text>
</comment>
<sequence>MSVKKAECHVSTVMKWKEEMKKERLNIYLDPALRAAIRDLAGSDGHSSQVAEELLRLGLGLKKGETIEQQSLPVIRDLLQYEMRKSLSQLRNELREDMQLEILNEMKAVTRRSDDRLASLIVRAIREGGLSRRMIYALLARDDAQFALHVYDDARVKVGKDLAARAGQEQA</sequence>
<organism evidence="1 2">
    <name type="scientific">Dictyobacter aurantiacus</name>
    <dbReference type="NCBI Taxonomy" id="1936993"/>
    <lineage>
        <taxon>Bacteria</taxon>
        <taxon>Bacillati</taxon>
        <taxon>Chloroflexota</taxon>
        <taxon>Ktedonobacteria</taxon>
        <taxon>Ktedonobacterales</taxon>
        <taxon>Dictyobacteraceae</taxon>
        <taxon>Dictyobacter</taxon>
    </lineage>
</organism>
<protein>
    <submittedName>
        <fullName evidence="1">Uncharacterized protein</fullName>
    </submittedName>
</protein>
<reference evidence="2" key="1">
    <citation type="submission" date="2018-12" db="EMBL/GenBank/DDBJ databases">
        <title>Tengunoibacter tsumagoiensis gen. nov., sp. nov., Dictyobacter kobayashii sp. nov., D. alpinus sp. nov., and D. joshuensis sp. nov. and description of Dictyobacteraceae fam. nov. within the order Ktedonobacterales isolated from Tengu-no-mugimeshi.</title>
        <authorList>
            <person name="Wang C.M."/>
            <person name="Zheng Y."/>
            <person name="Sakai Y."/>
            <person name="Toyoda A."/>
            <person name="Minakuchi Y."/>
            <person name="Abe K."/>
            <person name="Yokota A."/>
            <person name="Yabe S."/>
        </authorList>
    </citation>
    <scope>NUCLEOTIDE SEQUENCE [LARGE SCALE GENOMIC DNA]</scope>
    <source>
        <strain evidence="2">S-27</strain>
    </source>
</reference>
<dbReference type="Proteomes" id="UP000287224">
    <property type="component" value="Unassembled WGS sequence"/>
</dbReference>
<gene>
    <name evidence="1" type="ORF">KDAU_68520</name>
</gene>
<evidence type="ECO:0000313" key="2">
    <source>
        <dbReference type="Proteomes" id="UP000287224"/>
    </source>
</evidence>
<proteinExistence type="predicted"/>
<keyword evidence="2" id="KW-1185">Reference proteome</keyword>
<dbReference type="EMBL" id="BIFQ01000002">
    <property type="protein sequence ID" value="GCE09523.1"/>
    <property type="molecule type" value="Genomic_DNA"/>
</dbReference>
<dbReference type="AlphaFoldDB" id="A0A401ZRQ1"/>